<dbReference type="InterPro" id="IPR051017">
    <property type="entry name" value="Aldolase-II_Adducin_sf"/>
</dbReference>
<dbReference type="EMBL" id="NQYH01000001">
    <property type="protein sequence ID" value="RIY42428.1"/>
    <property type="molecule type" value="Genomic_DNA"/>
</dbReference>
<evidence type="ECO:0000259" key="2">
    <source>
        <dbReference type="SMART" id="SM01007"/>
    </source>
</evidence>
<dbReference type="RefSeq" id="WP_114420348.1">
    <property type="nucleotide sequence ID" value="NZ_NQYH01000001.1"/>
</dbReference>
<dbReference type="SUPFAM" id="SSF53639">
    <property type="entry name" value="AraD/HMP-PK domain-like"/>
    <property type="match status" value="1"/>
</dbReference>
<dbReference type="GO" id="GO:0051015">
    <property type="term" value="F:actin filament binding"/>
    <property type="evidence" value="ECO:0007669"/>
    <property type="project" value="TreeGrafter"/>
</dbReference>
<dbReference type="InterPro" id="IPR001303">
    <property type="entry name" value="Aldolase_II/adducin_N"/>
</dbReference>
<proteinExistence type="inferred from homology"/>
<evidence type="ECO:0000313" key="3">
    <source>
        <dbReference type="EMBL" id="RIY42428.1"/>
    </source>
</evidence>
<dbReference type="Proteomes" id="UP000266206">
    <property type="component" value="Unassembled WGS sequence"/>
</dbReference>
<accession>A0A3A1YZ28</accession>
<dbReference type="Gene3D" id="3.40.225.10">
    <property type="entry name" value="Class II aldolase/adducin N-terminal domain"/>
    <property type="match status" value="1"/>
</dbReference>
<dbReference type="OrthoDB" id="8859181at2"/>
<feature type="domain" description="Class II aldolase/adducin N-terminal" evidence="2">
    <location>
        <begin position="19"/>
        <end position="199"/>
    </location>
</feature>
<dbReference type="Pfam" id="PF00596">
    <property type="entry name" value="Aldolase_II"/>
    <property type="match status" value="1"/>
</dbReference>
<dbReference type="InterPro" id="IPR036409">
    <property type="entry name" value="Aldolase_II/adducin_N_sf"/>
</dbReference>
<dbReference type="SMART" id="SM01007">
    <property type="entry name" value="Aldolase_II"/>
    <property type="match status" value="1"/>
</dbReference>
<reference evidence="3 4" key="1">
    <citation type="submission" date="2017-08" db="EMBL/GenBank/DDBJ databases">
        <title>Pusillimonas indicus sp. nov., a member of the family Alcaligenaceae isolated from surface seawater.</title>
        <authorList>
            <person name="Li J."/>
        </authorList>
    </citation>
    <scope>NUCLEOTIDE SEQUENCE [LARGE SCALE GENOMIC DNA]</scope>
    <source>
        <strain evidence="3 4">L52-1-41</strain>
    </source>
</reference>
<comment type="similarity">
    <text evidence="1">Belongs to the aldolase class II family.</text>
</comment>
<dbReference type="NCBIfam" id="NF005451">
    <property type="entry name" value="PRK07044.1"/>
    <property type="match status" value="1"/>
</dbReference>
<dbReference type="AlphaFoldDB" id="A0A3A1YZ28"/>
<organism evidence="3 4">
    <name type="scientific">Neopusillimonas maritima</name>
    <dbReference type="NCBI Taxonomy" id="2026239"/>
    <lineage>
        <taxon>Bacteria</taxon>
        <taxon>Pseudomonadati</taxon>
        <taxon>Pseudomonadota</taxon>
        <taxon>Betaproteobacteria</taxon>
        <taxon>Burkholderiales</taxon>
        <taxon>Alcaligenaceae</taxon>
        <taxon>Neopusillimonas</taxon>
    </lineage>
</organism>
<protein>
    <submittedName>
        <fullName evidence="3">Class II aldolase</fullName>
    </submittedName>
</protein>
<dbReference type="PANTHER" id="PTHR10672:SF3">
    <property type="entry name" value="PROTEIN HU-LI TAI SHAO"/>
    <property type="match status" value="1"/>
</dbReference>
<sequence>MTSMKQTIDCSDQEWDRREKLAYCYRLVDFFGWTETIFNHISLRLPGPGHHYLVNPFGLNYSEVTPANLLKVDLEGNKAAPSEYDANPAGFALHSAVHGAREDIQCLIHTHTTPISAVAQKQAGFDHNNFYGAQLFGRVAYHDFEGITLFDDEKARMLSSLGSKHVLVLRNHGVAVGERSVETAFFLLWTVQRAAEIQCQAASMQGEETVLANEVRQRCADLTAMLIREGAFADRFFNAMVRKMHEEKGASW</sequence>
<evidence type="ECO:0000313" key="4">
    <source>
        <dbReference type="Proteomes" id="UP000266206"/>
    </source>
</evidence>
<dbReference type="GO" id="GO:0005856">
    <property type="term" value="C:cytoskeleton"/>
    <property type="evidence" value="ECO:0007669"/>
    <property type="project" value="TreeGrafter"/>
</dbReference>
<comment type="caution">
    <text evidence="3">The sequence shown here is derived from an EMBL/GenBank/DDBJ whole genome shotgun (WGS) entry which is preliminary data.</text>
</comment>
<dbReference type="PANTHER" id="PTHR10672">
    <property type="entry name" value="ADDUCIN"/>
    <property type="match status" value="1"/>
</dbReference>
<evidence type="ECO:0000256" key="1">
    <source>
        <dbReference type="ARBA" id="ARBA00037961"/>
    </source>
</evidence>
<gene>
    <name evidence="3" type="ORF">CJP73_03070</name>
</gene>
<name>A0A3A1YZ28_9BURK</name>